<sequence length="200" mass="21564">MDPVDEFERRSVDRRTVLAGTAAVGLTALAGCLGGEDGSGESATDPVAVDADRECDNCSMLIGDYPGPTGQSFYEDAGALLDGEDRPAQFCSSRCTYAFTFEHESEQEPTASYLTDYSVVDYEVETAGDEPTIEKFRSAESFAPVEDLTLVVGSEVRGAMGKSMIGFSDADDAASFQDEWGGDRYEHEEVNRELVQSLMG</sequence>
<name>A0A9E7R0F7_9EURY</name>
<reference evidence="1" key="1">
    <citation type="submission" date="2022-09" db="EMBL/GenBank/DDBJ databases">
        <title>Diverse halophilic archaea isolated from saline environments.</title>
        <authorList>
            <person name="Cui H.-L."/>
        </authorList>
    </citation>
    <scope>NUCLEOTIDE SEQUENCE</scope>
    <source>
        <strain evidence="1">ZS-35-S2</strain>
    </source>
</reference>
<dbReference type="Pfam" id="PF05573">
    <property type="entry name" value="NosL"/>
    <property type="match status" value="1"/>
</dbReference>
<dbReference type="AlphaFoldDB" id="A0A9E7R0F7"/>
<dbReference type="RefSeq" id="WP_260592346.1">
    <property type="nucleotide sequence ID" value="NZ_CP104003.1"/>
</dbReference>
<dbReference type="EMBL" id="CP104003">
    <property type="protein sequence ID" value="UWM53352.1"/>
    <property type="molecule type" value="Genomic_DNA"/>
</dbReference>
<dbReference type="GeneID" id="74943663"/>
<dbReference type="KEGG" id="ssai:N0B31_14535"/>
<gene>
    <name evidence="1" type="ORF">N0B31_14535</name>
</gene>
<evidence type="ECO:0000313" key="1">
    <source>
        <dbReference type="EMBL" id="UWM53352.1"/>
    </source>
</evidence>
<dbReference type="Gene3D" id="3.30.70.2050">
    <property type="match status" value="1"/>
</dbReference>
<dbReference type="SUPFAM" id="SSF160387">
    <property type="entry name" value="NosL/MerB-like"/>
    <property type="match status" value="1"/>
</dbReference>
<dbReference type="InterPro" id="IPR008719">
    <property type="entry name" value="N2O_reductase_NosL"/>
</dbReference>
<keyword evidence="2" id="KW-1185">Reference proteome</keyword>
<organism evidence="1 2">
    <name type="scientific">Salinirubellus salinus</name>
    <dbReference type="NCBI Taxonomy" id="1364945"/>
    <lineage>
        <taxon>Archaea</taxon>
        <taxon>Methanobacteriati</taxon>
        <taxon>Methanobacteriota</taxon>
        <taxon>Stenosarchaea group</taxon>
        <taxon>Halobacteria</taxon>
        <taxon>Halobacteriales</taxon>
        <taxon>Natronomonadaceae</taxon>
        <taxon>Salinirubellus</taxon>
    </lineage>
</organism>
<dbReference type="PANTHER" id="PTHR41247:SF1">
    <property type="entry name" value="HTH-TYPE TRANSCRIPTIONAL REPRESSOR YCNK"/>
    <property type="match status" value="1"/>
</dbReference>
<dbReference type="PANTHER" id="PTHR41247">
    <property type="entry name" value="HTH-TYPE TRANSCRIPTIONAL REPRESSOR YCNK"/>
    <property type="match status" value="1"/>
</dbReference>
<proteinExistence type="predicted"/>
<accession>A0A9E7R0F7</accession>
<evidence type="ECO:0000313" key="2">
    <source>
        <dbReference type="Proteomes" id="UP001057580"/>
    </source>
</evidence>
<protein>
    <submittedName>
        <fullName evidence="1">Nitrous oxide reductase accessory protein NosL</fullName>
    </submittedName>
</protein>
<dbReference type="Proteomes" id="UP001057580">
    <property type="component" value="Chromosome"/>
</dbReference>